<feature type="signal peptide" evidence="1">
    <location>
        <begin position="1"/>
        <end position="16"/>
    </location>
</feature>
<keyword evidence="1" id="KW-0732">Signal</keyword>
<reference evidence="2 3" key="1">
    <citation type="submission" date="2016-02" db="EMBL/GenBank/DDBJ databases">
        <title>Genome analysis of coral dinoflagellate symbionts highlights evolutionary adaptations to a symbiotic lifestyle.</title>
        <authorList>
            <person name="Aranda M."/>
            <person name="Li Y."/>
            <person name="Liew Y.J."/>
            <person name="Baumgarten S."/>
            <person name="Simakov O."/>
            <person name="Wilson M."/>
            <person name="Piel J."/>
            <person name="Ashoor H."/>
            <person name="Bougouffa S."/>
            <person name="Bajic V.B."/>
            <person name="Ryu T."/>
            <person name="Ravasi T."/>
            <person name="Bayer T."/>
            <person name="Micklem G."/>
            <person name="Kim H."/>
            <person name="Bhak J."/>
            <person name="Lajeunesse T.C."/>
            <person name="Voolstra C.R."/>
        </authorList>
    </citation>
    <scope>NUCLEOTIDE SEQUENCE [LARGE SCALE GENOMIC DNA]</scope>
    <source>
        <strain evidence="2 3">CCMP2467</strain>
    </source>
</reference>
<protein>
    <submittedName>
        <fullName evidence="2">Uncharacterized protein</fullName>
    </submittedName>
</protein>
<feature type="non-terminal residue" evidence="2">
    <location>
        <position position="152"/>
    </location>
</feature>
<name>A0A1Q9CG96_SYMMI</name>
<dbReference type="Proteomes" id="UP000186817">
    <property type="component" value="Unassembled WGS sequence"/>
</dbReference>
<evidence type="ECO:0000313" key="3">
    <source>
        <dbReference type="Proteomes" id="UP000186817"/>
    </source>
</evidence>
<evidence type="ECO:0000313" key="2">
    <source>
        <dbReference type="EMBL" id="OLP81953.1"/>
    </source>
</evidence>
<dbReference type="EMBL" id="LSRX01001236">
    <property type="protein sequence ID" value="OLP81953.1"/>
    <property type="molecule type" value="Genomic_DNA"/>
</dbReference>
<comment type="caution">
    <text evidence="2">The sequence shown here is derived from an EMBL/GenBank/DDBJ whole genome shotgun (WGS) entry which is preliminary data.</text>
</comment>
<evidence type="ECO:0000256" key="1">
    <source>
        <dbReference type="SAM" id="SignalP"/>
    </source>
</evidence>
<organism evidence="2 3">
    <name type="scientific">Symbiodinium microadriaticum</name>
    <name type="common">Dinoflagellate</name>
    <name type="synonym">Zooxanthella microadriatica</name>
    <dbReference type="NCBI Taxonomy" id="2951"/>
    <lineage>
        <taxon>Eukaryota</taxon>
        <taxon>Sar</taxon>
        <taxon>Alveolata</taxon>
        <taxon>Dinophyceae</taxon>
        <taxon>Suessiales</taxon>
        <taxon>Symbiodiniaceae</taxon>
        <taxon>Symbiodinium</taxon>
    </lineage>
</organism>
<sequence>MSLILGWLFATIDVEGTWYGSNKKGTDRGCLVEGITKDTALMGPQNGMDDQVGTAIGSATLLKELAGKVVEFMLVFTHKKHQTRRLNLQQLECHTCPVQRTLAFEKGKASESAVSKAEYGTASHVSVVNFPDDSRKKSFMTRQWKTCRNDRE</sequence>
<proteinExistence type="predicted"/>
<feature type="chain" id="PRO_5010243428" evidence="1">
    <location>
        <begin position="17"/>
        <end position="152"/>
    </location>
</feature>
<keyword evidence="3" id="KW-1185">Reference proteome</keyword>
<dbReference type="AlphaFoldDB" id="A0A1Q9CG96"/>
<accession>A0A1Q9CG96</accession>
<gene>
    <name evidence="2" type="ORF">AK812_SmicGene37434</name>
</gene>